<reference evidence="6" key="2">
    <citation type="submission" date="2023-04" db="EMBL/GenBank/DDBJ databases">
        <authorList>
            <person name="Bruccoleri R.E."/>
            <person name="Oakeley E.J."/>
            <person name="Faust A.-M."/>
            <person name="Dessus-Babus S."/>
            <person name="Altorfer M."/>
            <person name="Burckhardt D."/>
            <person name="Oertli M."/>
            <person name="Naumann U."/>
            <person name="Petersen F."/>
            <person name="Wong J."/>
        </authorList>
    </citation>
    <scope>NUCLEOTIDE SEQUENCE</scope>
    <source>
        <strain evidence="6">GSM-AAB239-AS_SAM_17_03QT</strain>
        <tissue evidence="6">Leaf</tissue>
    </source>
</reference>
<keyword evidence="3" id="KW-1015">Disulfide bond</keyword>
<evidence type="ECO:0000256" key="4">
    <source>
        <dbReference type="ARBA" id="ARBA00023180"/>
    </source>
</evidence>
<evidence type="ECO:0000256" key="2">
    <source>
        <dbReference type="ARBA" id="ARBA00022729"/>
    </source>
</evidence>
<dbReference type="SUPFAM" id="SSF47699">
    <property type="entry name" value="Bifunctional inhibitor/lipid-transfer protein/seed storage 2S albumin"/>
    <property type="match status" value="1"/>
</dbReference>
<proteinExistence type="inferred from homology"/>
<comment type="similarity">
    <text evidence="1">Belongs to the plant LTP family.</text>
</comment>
<keyword evidence="4" id="KW-0325">Glycoprotein</keyword>
<evidence type="ECO:0000313" key="6">
    <source>
        <dbReference type="EMBL" id="KAJ6841098.1"/>
    </source>
</evidence>
<feature type="domain" description="Bifunctional inhibitor/plant lipid transfer protein/seed storage helical" evidence="5">
    <location>
        <begin position="65"/>
        <end position="146"/>
    </location>
</feature>
<evidence type="ECO:0000256" key="1">
    <source>
        <dbReference type="ARBA" id="ARBA00009748"/>
    </source>
</evidence>
<dbReference type="SMART" id="SM00499">
    <property type="entry name" value="AAI"/>
    <property type="match status" value="1"/>
</dbReference>
<dbReference type="Gene3D" id="1.10.110.10">
    <property type="entry name" value="Plant lipid-transfer and hydrophobic proteins"/>
    <property type="match status" value="1"/>
</dbReference>
<name>A0AAX6HK39_IRIPA</name>
<dbReference type="EMBL" id="JANAVB010008800">
    <property type="protein sequence ID" value="KAJ6841098.1"/>
    <property type="molecule type" value="Genomic_DNA"/>
</dbReference>
<comment type="caution">
    <text evidence="6">The sequence shown here is derived from an EMBL/GenBank/DDBJ whole genome shotgun (WGS) entry which is preliminary data.</text>
</comment>
<dbReference type="InterPro" id="IPR043325">
    <property type="entry name" value="LTSS"/>
</dbReference>
<sequence>MPHLEFLTICLLYLPPLLPLQKLGQRKRKMKSSSAVLLFLFLSVACFASPARGGDSPSSALQDKCSPVITKLGECLSFASGKADTPSGACCSTVADIRKDNPVCLCYIIQTAHGGGSGVTGLGLQMDKLIQLPAACKLADTDITNCPKLLNLPPSSPDYAIFSNSTKASSSATPAGSKPVSEGAMHHRIHFLGTFAVAAVSAILLSVF</sequence>
<reference evidence="6" key="1">
    <citation type="journal article" date="2023" name="GigaByte">
        <title>Genome assembly of the bearded iris, Iris pallida Lam.</title>
        <authorList>
            <person name="Bruccoleri R.E."/>
            <person name="Oakeley E.J."/>
            <person name="Faust A.M.E."/>
            <person name="Altorfer M."/>
            <person name="Dessus-Babus S."/>
            <person name="Burckhardt D."/>
            <person name="Oertli M."/>
            <person name="Naumann U."/>
            <person name="Petersen F."/>
            <person name="Wong J."/>
        </authorList>
    </citation>
    <scope>NUCLEOTIDE SEQUENCE</scope>
    <source>
        <strain evidence="6">GSM-AAB239-AS_SAM_17_03QT</strain>
    </source>
</reference>
<dbReference type="InterPro" id="IPR036312">
    <property type="entry name" value="Bifun_inhib/LTP/seed_sf"/>
</dbReference>
<dbReference type="InterPro" id="IPR016140">
    <property type="entry name" value="Bifunc_inhib/LTP/seed_store"/>
</dbReference>
<evidence type="ECO:0000313" key="7">
    <source>
        <dbReference type="Proteomes" id="UP001140949"/>
    </source>
</evidence>
<keyword evidence="7" id="KW-1185">Reference proteome</keyword>
<accession>A0AAX6HK39</accession>
<protein>
    <submittedName>
        <fullName evidence="6">Non-specific lipid transfer protein GPI-anchored 1</fullName>
    </submittedName>
</protein>
<dbReference type="Pfam" id="PF14368">
    <property type="entry name" value="LTP_2"/>
    <property type="match status" value="1"/>
</dbReference>
<gene>
    <name evidence="6" type="ORF">M6B38_307300</name>
</gene>
<dbReference type="CDD" id="cd00010">
    <property type="entry name" value="AAI_LTSS"/>
    <property type="match status" value="1"/>
</dbReference>
<organism evidence="6 7">
    <name type="scientific">Iris pallida</name>
    <name type="common">Sweet iris</name>
    <dbReference type="NCBI Taxonomy" id="29817"/>
    <lineage>
        <taxon>Eukaryota</taxon>
        <taxon>Viridiplantae</taxon>
        <taxon>Streptophyta</taxon>
        <taxon>Embryophyta</taxon>
        <taxon>Tracheophyta</taxon>
        <taxon>Spermatophyta</taxon>
        <taxon>Magnoliopsida</taxon>
        <taxon>Liliopsida</taxon>
        <taxon>Asparagales</taxon>
        <taxon>Iridaceae</taxon>
        <taxon>Iridoideae</taxon>
        <taxon>Irideae</taxon>
        <taxon>Iris</taxon>
    </lineage>
</organism>
<keyword evidence="2" id="KW-0732">Signal</keyword>
<evidence type="ECO:0000259" key="5">
    <source>
        <dbReference type="SMART" id="SM00499"/>
    </source>
</evidence>
<dbReference type="AlphaFoldDB" id="A0AAX6HK39"/>
<evidence type="ECO:0000256" key="3">
    <source>
        <dbReference type="ARBA" id="ARBA00023157"/>
    </source>
</evidence>
<dbReference type="PANTHER" id="PTHR33044">
    <property type="entry name" value="BIFUNCTIONAL INHIBITOR/LIPID-TRANSFER PROTEIN/SEED STORAGE 2S ALBUMIN SUPERFAMILY PROTEIN-RELATED"/>
    <property type="match status" value="1"/>
</dbReference>
<dbReference type="Proteomes" id="UP001140949">
    <property type="component" value="Unassembled WGS sequence"/>
</dbReference>